<keyword evidence="2" id="KW-0833">Ubl conjugation pathway</keyword>
<organism evidence="4 5">
    <name type="scientific">Myxozyma melibiosi</name>
    <dbReference type="NCBI Taxonomy" id="54550"/>
    <lineage>
        <taxon>Eukaryota</taxon>
        <taxon>Fungi</taxon>
        <taxon>Dikarya</taxon>
        <taxon>Ascomycota</taxon>
        <taxon>Saccharomycotina</taxon>
        <taxon>Lipomycetes</taxon>
        <taxon>Lipomycetales</taxon>
        <taxon>Lipomycetaceae</taxon>
        <taxon>Myxozyma</taxon>
    </lineage>
</organism>
<feature type="domain" description="F-box" evidence="3">
    <location>
        <begin position="7"/>
        <end position="54"/>
    </location>
</feature>
<comment type="caution">
    <text evidence="4">The sequence shown here is derived from an EMBL/GenBank/DDBJ whole genome shotgun (WGS) entry which is preliminary data.</text>
</comment>
<dbReference type="Pfam" id="PF12014">
    <property type="entry name" value="Cyclin_D1_bind"/>
    <property type="match status" value="1"/>
</dbReference>
<keyword evidence="5" id="KW-1185">Reference proteome</keyword>
<dbReference type="CDD" id="cd09917">
    <property type="entry name" value="F-box_SF"/>
    <property type="match status" value="1"/>
</dbReference>
<dbReference type="Proteomes" id="UP001498771">
    <property type="component" value="Unassembled WGS sequence"/>
</dbReference>
<dbReference type="EMBL" id="JBBJBU010000003">
    <property type="protein sequence ID" value="KAK7206098.1"/>
    <property type="molecule type" value="Genomic_DNA"/>
</dbReference>
<dbReference type="Pfam" id="PF12937">
    <property type="entry name" value="F-box-like"/>
    <property type="match status" value="1"/>
</dbReference>
<evidence type="ECO:0000313" key="4">
    <source>
        <dbReference type="EMBL" id="KAK7206098.1"/>
    </source>
</evidence>
<dbReference type="PANTHER" id="PTHR10706:SF130">
    <property type="entry name" value="F-BOX ONLY PROTEIN 31"/>
    <property type="match status" value="1"/>
</dbReference>
<sequence>MTVASNSCPLLQLPTELLAHILKKVDGQSLIAVSETCHLLHALLKLRDDIWRDAAVEPLVRPSSSSLEKSSPSTITDDDSRSLCAPYTSHRELYLKLLPFTWFTPGIWHGNRDLHGSVYVSRYNRSTGHLEAYELYCGYDRQSAASFTANLAAIASTLAQTEWSVNPAVLIQNFNPSLQLSVTPVLKFTPTTTYDKQFEIEQPRSPRGMTTSFFHAARLSPDRVFYSQMSVWPPQRIPAPERTRNESPTGFRGQVVVNNIINKYTNSSSSSSSSSGSKGAVCCEHIFRLRRWISFVHADAYGVIMGERVETVARLQPELYTPDAEHSLRGLWVGDYDSHGGEFILFHQDESDKNRLEAIKLTGDANVPRGEVTFVVDDLSHVERVATEPEWPGARIVAARGHTAMLNFVNGTFSPTQLIIVNENLVAHYWINLYRIMMYRRVNVDDLLAGGSGLV</sequence>
<dbReference type="PANTHER" id="PTHR10706">
    <property type="entry name" value="F-BOX FAMILY PROTEIN"/>
    <property type="match status" value="1"/>
</dbReference>
<dbReference type="SMART" id="SM00256">
    <property type="entry name" value="FBOX"/>
    <property type="match status" value="1"/>
</dbReference>
<dbReference type="InterPro" id="IPR001810">
    <property type="entry name" value="F-box_dom"/>
</dbReference>
<evidence type="ECO:0000256" key="1">
    <source>
        <dbReference type="ARBA" id="ARBA00004906"/>
    </source>
</evidence>
<dbReference type="InterPro" id="IPR045048">
    <property type="entry name" value="FBXO31/39"/>
</dbReference>
<proteinExistence type="predicted"/>
<protein>
    <recommendedName>
        <fullName evidence="3">F-box domain-containing protein</fullName>
    </recommendedName>
</protein>
<name>A0ABR1FAD0_9ASCO</name>
<comment type="pathway">
    <text evidence="1">Protein modification; protein ubiquitination.</text>
</comment>
<evidence type="ECO:0000313" key="5">
    <source>
        <dbReference type="Proteomes" id="UP001498771"/>
    </source>
</evidence>
<dbReference type="InterPro" id="IPR036047">
    <property type="entry name" value="F-box-like_dom_sf"/>
</dbReference>
<accession>A0ABR1FAD0</accession>
<gene>
    <name evidence="4" type="ORF">BZA70DRAFT_123788</name>
</gene>
<evidence type="ECO:0000259" key="3">
    <source>
        <dbReference type="PROSITE" id="PS50181"/>
    </source>
</evidence>
<evidence type="ECO:0000256" key="2">
    <source>
        <dbReference type="ARBA" id="ARBA00022786"/>
    </source>
</evidence>
<dbReference type="RefSeq" id="XP_064769131.1">
    <property type="nucleotide sequence ID" value="XM_064909522.1"/>
</dbReference>
<dbReference type="SUPFAM" id="SSF81383">
    <property type="entry name" value="F-box domain"/>
    <property type="match status" value="1"/>
</dbReference>
<reference evidence="4 5" key="1">
    <citation type="submission" date="2024-03" db="EMBL/GenBank/DDBJ databases">
        <title>Genome-scale model development and genomic sequencing of the oleaginous clade Lipomyces.</title>
        <authorList>
            <consortium name="Lawrence Berkeley National Laboratory"/>
            <person name="Czajka J.J."/>
            <person name="Han Y."/>
            <person name="Kim J."/>
            <person name="Mondo S.J."/>
            <person name="Hofstad B.A."/>
            <person name="Robles A."/>
            <person name="Haridas S."/>
            <person name="Riley R."/>
            <person name="LaButti K."/>
            <person name="Pangilinan J."/>
            <person name="Andreopoulos W."/>
            <person name="Lipzen A."/>
            <person name="Yan J."/>
            <person name="Wang M."/>
            <person name="Ng V."/>
            <person name="Grigoriev I.V."/>
            <person name="Spatafora J.W."/>
            <person name="Magnuson J.K."/>
            <person name="Baker S.E."/>
            <person name="Pomraning K.R."/>
        </authorList>
    </citation>
    <scope>NUCLEOTIDE SEQUENCE [LARGE SCALE GENOMIC DNA]</scope>
    <source>
        <strain evidence="4 5">Phaff 52-87</strain>
    </source>
</reference>
<dbReference type="PROSITE" id="PS50181">
    <property type="entry name" value="FBOX"/>
    <property type="match status" value="1"/>
</dbReference>
<dbReference type="GeneID" id="90035034"/>
<dbReference type="Gene3D" id="1.20.1280.50">
    <property type="match status" value="1"/>
</dbReference>